<dbReference type="PANTHER" id="PTHR36448:SF2">
    <property type="entry name" value="CUPIN TYPE-1 DOMAIN-CONTAINING PROTEIN"/>
    <property type="match status" value="1"/>
</dbReference>
<dbReference type="PANTHER" id="PTHR36448">
    <property type="entry name" value="BLR7373 PROTEIN"/>
    <property type="match status" value="1"/>
</dbReference>
<feature type="domain" description="Cupin type-1" evidence="1">
    <location>
        <begin position="62"/>
        <end position="119"/>
    </location>
</feature>
<keyword evidence="3" id="KW-1185">Reference proteome</keyword>
<proteinExistence type="predicted"/>
<gene>
    <name evidence="2" type="ORF">QWZ15_21920</name>
</gene>
<evidence type="ECO:0000313" key="2">
    <source>
        <dbReference type="EMBL" id="MDN3690492.1"/>
    </source>
</evidence>
<dbReference type="InterPro" id="IPR011051">
    <property type="entry name" value="RmlC_Cupin_sf"/>
</dbReference>
<dbReference type="EMBL" id="JAUFQS010000047">
    <property type="protein sequence ID" value="MDN3690492.1"/>
    <property type="molecule type" value="Genomic_DNA"/>
</dbReference>
<name>A0ABT8CEK0_9BACT</name>
<dbReference type="InterPro" id="IPR006045">
    <property type="entry name" value="Cupin_1"/>
</dbReference>
<dbReference type="InterPro" id="IPR047121">
    <property type="entry name" value="YjiB-like"/>
</dbReference>
<dbReference type="SUPFAM" id="SSF51182">
    <property type="entry name" value="RmlC-like cupins"/>
    <property type="match status" value="1"/>
</dbReference>
<dbReference type="Proteomes" id="UP001236663">
    <property type="component" value="Unassembled WGS sequence"/>
</dbReference>
<reference evidence="3" key="1">
    <citation type="journal article" date="2019" name="Int. J. Syst. Evol. Microbiol.">
        <title>The Global Catalogue of Microorganisms (GCM) 10K type strain sequencing project: providing services to taxonomists for standard genome sequencing and annotation.</title>
        <authorList>
            <consortium name="The Broad Institute Genomics Platform"/>
            <consortium name="The Broad Institute Genome Sequencing Center for Infectious Disease"/>
            <person name="Wu L."/>
            <person name="Ma J."/>
        </authorList>
    </citation>
    <scope>NUCLEOTIDE SEQUENCE [LARGE SCALE GENOMIC DNA]</scope>
    <source>
        <strain evidence="3">CECT 7706</strain>
    </source>
</reference>
<organism evidence="2 3">
    <name type="scientific">Cyclobacterium jeungdonense</name>
    <dbReference type="NCBI Taxonomy" id="708087"/>
    <lineage>
        <taxon>Bacteria</taxon>
        <taxon>Pseudomonadati</taxon>
        <taxon>Bacteroidota</taxon>
        <taxon>Cytophagia</taxon>
        <taxon>Cytophagales</taxon>
        <taxon>Cyclobacteriaceae</taxon>
        <taxon>Cyclobacterium</taxon>
    </lineage>
</organism>
<dbReference type="CDD" id="cd02219">
    <property type="entry name" value="cupin_YjlB-like"/>
    <property type="match status" value="1"/>
</dbReference>
<dbReference type="InterPro" id="IPR014500">
    <property type="entry name" value="UCP019307_cupin"/>
</dbReference>
<dbReference type="Pfam" id="PF00190">
    <property type="entry name" value="Cupin_1"/>
    <property type="match status" value="1"/>
</dbReference>
<dbReference type="PIRSF" id="PIRSF019307">
    <property type="entry name" value="UCP019307"/>
    <property type="match status" value="1"/>
</dbReference>
<evidence type="ECO:0000313" key="3">
    <source>
        <dbReference type="Proteomes" id="UP001236663"/>
    </source>
</evidence>
<evidence type="ECO:0000259" key="1">
    <source>
        <dbReference type="Pfam" id="PF00190"/>
    </source>
</evidence>
<comment type="caution">
    <text evidence="2">The sequence shown here is derived from an EMBL/GenBank/DDBJ whole genome shotgun (WGS) entry which is preliminary data.</text>
</comment>
<sequence length="168" mass="18672">MYSPKKLFFQDDGAIPNSALPLLLYRSILEEKGEQAARWLEEKFTSNNWTNSWRWGVYDFHHYHSNTHEVLGVFNGEALILLGGEKGEKVKVKPGDVIVIPAGVGHKCLNHDKSFAVVGAYPNGRSPDLLKGEKGERPKADQNIAQVPIPEADPLLGKDDGLINIWGK</sequence>
<dbReference type="InterPro" id="IPR014710">
    <property type="entry name" value="RmlC-like_jellyroll"/>
</dbReference>
<dbReference type="Gene3D" id="2.60.120.10">
    <property type="entry name" value="Jelly Rolls"/>
    <property type="match status" value="1"/>
</dbReference>
<dbReference type="RefSeq" id="WP_163383025.1">
    <property type="nucleotide sequence ID" value="NZ_JAUFQS010000047.1"/>
</dbReference>
<accession>A0ABT8CEK0</accession>
<protein>
    <submittedName>
        <fullName evidence="2">Cupin domain-containing protein</fullName>
    </submittedName>
</protein>